<gene>
    <name evidence="2" type="ORF">E3A20_10860</name>
</gene>
<keyword evidence="3" id="KW-1185">Reference proteome</keyword>
<reference evidence="2 3" key="2">
    <citation type="submission" date="2019-08" db="EMBL/GenBank/DDBJ databases">
        <authorList>
            <person name="Henke P."/>
        </authorList>
    </citation>
    <scope>NUCLEOTIDE SEQUENCE [LARGE SCALE GENOMIC DNA]</scope>
    <source>
        <strain evidence="2">Phe10_nw2017</strain>
    </source>
</reference>
<evidence type="ECO:0000313" key="3">
    <source>
        <dbReference type="Proteomes" id="UP000321083"/>
    </source>
</evidence>
<feature type="region of interest" description="Disordered" evidence="1">
    <location>
        <begin position="132"/>
        <end position="305"/>
    </location>
</feature>
<proteinExistence type="predicted"/>
<feature type="compositionally biased region" description="Low complexity" evidence="1">
    <location>
        <begin position="154"/>
        <end position="191"/>
    </location>
</feature>
<reference evidence="2 3" key="1">
    <citation type="submission" date="2019-08" db="EMBL/GenBank/DDBJ databases">
        <title>100 year-old enigma solved: identification of Planctomyces bekefii, the type genus and species of the phylum Planctomycetes.</title>
        <authorList>
            <person name="Svetlana D.N."/>
            <person name="Overmann J."/>
        </authorList>
    </citation>
    <scope>NUCLEOTIDE SEQUENCE [LARGE SCALE GENOMIC DNA]</scope>
    <source>
        <strain evidence="2">Phe10_nw2017</strain>
    </source>
</reference>
<accession>A0A5C6M6J3</accession>
<feature type="compositionally biased region" description="Polar residues" evidence="1">
    <location>
        <begin position="192"/>
        <end position="203"/>
    </location>
</feature>
<comment type="caution">
    <text evidence="2">The sequence shown here is derived from an EMBL/GenBank/DDBJ whole genome shotgun (WGS) entry which is preliminary data.</text>
</comment>
<dbReference type="Proteomes" id="UP000321083">
    <property type="component" value="Unassembled WGS sequence"/>
</dbReference>
<feature type="compositionally biased region" description="Low complexity" evidence="1">
    <location>
        <begin position="244"/>
        <end position="262"/>
    </location>
</feature>
<sequence length="347" mass="34900">MRHGGSGAVSALRIVLNLVSRGIIQMKRLAALVLAAATGAIGAAPVQACWWWPWGMGSYGYSAGYGGQYAVPSYPVYGAAWRPALGAGYPMGYASMGAMGANCCAPICCDPCGNSCSGGACGNGACAGTGEAQSGSSLKPQVDTNFQGGSGTYDADPAAPAGGRRTPAPKDPVTPADQPATDATFDAPATPRRSTPAGSTDDFNASGAATEEITPFGAETGVSNKPPVPEIKDLDPVQPESTFATEPAPAAQPAADPAAGKPAAEETGSGDAFLPVEPTAPAPKPAVPEARRTLPGSVVAGQGSRMHEVLRPARLAQKPAAGSLTVKPVPDRVRWISAPLAEGHARL</sequence>
<evidence type="ECO:0000256" key="1">
    <source>
        <dbReference type="SAM" id="MobiDB-lite"/>
    </source>
</evidence>
<feature type="compositionally biased region" description="Polar residues" evidence="1">
    <location>
        <begin position="132"/>
        <end position="147"/>
    </location>
</feature>
<name>A0A5C6M6J3_9PLAN</name>
<organism evidence="2 3">
    <name type="scientific">Planctomyces bekefii</name>
    <dbReference type="NCBI Taxonomy" id="1653850"/>
    <lineage>
        <taxon>Bacteria</taxon>
        <taxon>Pseudomonadati</taxon>
        <taxon>Planctomycetota</taxon>
        <taxon>Planctomycetia</taxon>
        <taxon>Planctomycetales</taxon>
        <taxon>Planctomycetaceae</taxon>
        <taxon>Planctomyces</taxon>
    </lineage>
</organism>
<evidence type="ECO:0000313" key="2">
    <source>
        <dbReference type="EMBL" id="TWW09783.1"/>
    </source>
</evidence>
<dbReference type="EMBL" id="SRHE01000179">
    <property type="protein sequence ID" value="TWW09783.1"/>
    <property type="molecule type" value="Genomic_DNA"/>
</dbReference>
<protein>
    <submittedName>
        <fullName evidence="2">Uncharacterized protein</fullName>
    </submittedName>
</protein>
<dbReference type="AlphaFoldDB" id="A0A5C6M6J3"/>